<dbReference type="EMBL" id="CVUD02000208">
    <property type="protein sequence ID" value="SEH88329.1"/>
    <property type="molecule type" value="Genomic_DNA"/>
</dbReference>
<proteinExistence type="predicted"/>
<organism evidence="1 2">
    <name type="scientific">Bathymodiolus azoricus thioautotrophic gill symbiont</name>
    <dbReference type="NCBI Taxonomy" id="235205"/>
    <lineage>
        <taxon>Bacteria</taxon>
        <taxon>Pseudomonadati</taxon>
        <taxon>Pseudomonadota</taxon>
        <taxon>Gammaproteobacteria</taxon>
        <taxon>sulfur-oxidizing symbionts</taxon>
    </lineage>
</organism>
<name>A0A1H6LTI3_9GAMM</name>
<accession>A0A1H6LTI3</accession>
<dbReference type="AlphaFoldDB" id="A0A1H6LTI3"/>
<sequence>MPACSGSLESPWVKKLMLNRFSRRFSVNNLSIQTS</sequence>
<gene>
    <name evidence="1" type="ORF">BAZSYMB_SCAFFOLD00078_1</name>
</gene>
<protein>
    <submittedName>
        <fullName evidence="1">Uncharacterized protein</fullName>
    </submittedName>
</protein>
<evidence type="ECO:0000313" key="2">
    <source>
        <dbReference type="Proteomes" id="UP000198559"/>
    </source>
</evidence>
<reference evidence="2" key="1">
    <citation type="submission" date="2016-06" db="EMBL/GenBank/DDBJ databases">
        <authorList>
            <person name="Petersen J."/>
            <person name="Sayavedra L."/>
        </authorList>
    </citation>
    <scope>NUCLEOTIDE SEQUENCE [LARGE SCALE GENOMIC DNA]</scope>
    <source>
        <strain evidence="2">BazSymB</strain>
    </source>
</reference>
<evidence type="ECO:0000313" key="1">
    <source>
        <dbReference type="EMBL" id="SEH88329.1"/>
    </source>
</evidence>
<dbReference type="Proteomes" id="UP000198559">
    <property type="component" value="Unassembled WGS sequence"/>
</dbReference>